<accession>A0A448WKZ5</accession>
<evidence type="ECO:0000313" key="2">
    <source>
        <dbReference type="Proteomes" id="UP000784294"/>
    </source>
</evidence>
<evidence type="ECO:0000313" key="1">
    <source>
        <dbReference type="EMBL" id="VEL14332.1"/>
    </source>
</evidence>
<keyword evidence="2" id="KW-1185">Reference proteome</keyword>
<gene>
    <name evidence="1" type="ORF">PXEA_LOCUS7772</name>
</gene>
<dbReference type="Proteomes" id="UP000784294">
    <property type="component" value="Unassembled WGS sequence"/>
</dbReference>
<dbReference type="EMBL" id="CAAALY010020795">
    <property type="protein sequence ID" value="VEL14332.1"/>
    <property type="molecule type" value="Genomic_DNA"/>
</dbReference>
<reference evidence="1" key="1">
    <citation type="submission" date="2018-11" db="EMBL/GenBank/DDBJ databases">
        <authorList>
            <consortium name="Pathogen Informatics"/>
        </authorList>
    </citation>
    <scope>NUCLEOTIDE SEQUENCE</scope>
</reference>
<comment type="caution">
    <text evidence="1">The sequence shown here is derived from an EMBL/GenBank/DDBJ whole genome shotgun (WGS) entry which is preliminary data.</text>
</comment>
<organism evidence="1 2">
    <name type="scientific">Protopolystoma xenopodis</name>
    <dbReference type="NCBI Taxonomy" id="117903"/>
    <lineage>
        <taxon>Eukaryota</taxon>
        <taxon>Metazoa</taxon>
        <taxon>Spiralia</taxon>
        <taxon>Lophotrochozoa</taxon>
        <taxon>Platyhelminthes</taxon>
        <taxon>Monogenea</taxon>
        <taxon>Polyopisthocotylea</taxon>
        <taxon>Polystomatidea</taxon>
        <taxon>Polystomatidae</taxon>
        <taxon>Protopolystoma</taxon>
    </lineage>
</organism>
<dbReference type="AlphaFoldDB" id="A0A448WKZ5"/>
<proteinExistence type="predicted"/>
<protein>
    <submittedName>
        <fullName evidence="1">Uncharacterized protein</fullName>
    </submittedName>
</protein>
<sequence length="225" mass="25346">MPFKWADRLRFREVTNPRPRLRACPRAGFGQYSPKSAKSTTIKWHLRSVKAGDVRGCGRHGSHQPTKGLRRCSEMEDKSSLRIKWEAKPILDRPEQVVSVDGHAPLSGRRQGGRQLVGPVNLAIGVGSVWQVPYLCVCHLPQAPGSESVKVVESPEPRRCRKVAKWTTTWRWKRRWVADEWVSDWLTSSVLGGEGGAGWEFGTGLRPVCLVNQVIQSKGFRRINC</sequence>
<name>A0A448WKZ5_9PLAT</name>